<keyword evidence="5 13" id="KW-0444">Lipid biosynthesis</keyword>
<evidence type="ECO:0000256" key="11">
    <source>
        <dbReference type="ARBA" id="ARBA00023098"/>
    </source>
</evidence>
<keyword evidence="9 13" id="KW-0418">Kinase</keyword>
<keyword evidence="8 13" id="KW-0547">Nucleotide-binding</keyword>
<evidence type="ECO:0000256" key="6">
    <source>
        <dbReference type="ARBA" id="ARBA00022556"/>
    </source>
</evidence>
<evidence type="ECO:0000256" key="7">
    <source>
        <dbReference type="ARBA" id="ARBA00022679"/>
    </source>
</evidence>
<keyword evidence="10 13" id="KW-0067">ATP-binding</keyword>
<evidence type="ECO:0000256" key="3">
    <source>
        <dbReference type="ARBA" id="ARBA00012071"/>
    </source>
</evidence>
<dbReference type="GO" id="GO:0009245">
    <property type="term" value="P:lipid A biosynthetic process"/>
    <property type="evidence" value="ECO:0007669"/>
    <property type="project" value="UniProtKB-UniRule"/>
</dbReference>
<dbReference type="InterPro" id="IPR003758">
    <property type="entry name" value="LpxK"/>
</dbReference>
<dbReference type="HOGENOM" id="CLU_038816_6_0_10"/>
<sequence length="347" mass="39992">MSKFKNYNFAIMKYFRYFLFPLSVLYGCILSVRNFLFNYSFLKSKSYSVPVICVGNLNTGGTGKTPMIELLVRILGEDYSLATLSRGYKRTTKGFIEVNANHSSLDVGDEPLQFKKNFPDLKVAVDGDRQRGISNLLSVYPSLDMILLDDAFQHRKVKPDFSILLTTYKDLYVRDFVLPTGNLREFQTGAKRADMIIVTKCPKDLSKTEQKDIALQLRPKPYQKLLFSSIFYSEFVTNTLQKIDVNSFNNFTLVTGIANPSPLVRHLKALDKEFSHEKSPDHHEFSAAEIQRLQKLPLLLTTQKDYMRLKTEFSPEKLFYLPIESRILDDPDSLKLNIEKQLFENLE</sequence>
<feature type="binding site" evidence="13">
    <location>
        <begin position="58"/>
        <end position="65"/>
    </location>
    <ligand>
        <name>ATP</name>
        <dbReference type="ChEBI" id="CHEBI:30616"/>
    </ligand>
</feature>
<dbReference type="UniPathway" id="UPA00359">
    <property type="reaction ID" value="UER00482"/>
</dbReference>
<dbReference type="AlphaFoldDB" id="K4IJL1"/>
<gene>
    <name evidence="13" type="primary">lpxK</name>
    <name evidence="15" type="ordered locus">P700755_003342</name>
</gene>
<keyword evidence="14" id="KW-0472">Membrane</keyword>
<dbReference type="HAMAP" id="MF_00409">
    <property type="entry name" value="LpxK"/>
    <property type="match status" value="1"/>
</dbReference>
<name>K4IJL1_PSYTT</name>
<dbReference type="PROSITE" id="PS51257">
    <property type="entry name" value="PROKAR_LIPOPROTEIN"/>
    <property type="match status" value="1"/>
</dbReference>
<comment type="catalytic activity">
    <reaction evidence="13">
        <text>a lipid A disaccharide + ATP = a lipid IVA + ADP + H(+)</text>
        <dbReference type="Rhea" id="RHEA:67840"/>
        <dbReference type="ChEBI" id="CHEBI:15378"/>
        <dbReference type="ChEBI" id="CHEBI:30616"/>
        <dbReference type="ChEBI" id="CHEBI:176343"/>
        <dbReference type="ChEBI" id="CHEBI:176425"/>
        <dbReference type="ChEBI" id="CHEBI:456216"/>
        <dbReference type="EC" id="2.7.1.130"/>
    </reaction>
</comment>
<dbReference type="EMBL" id="CP003879">
    <property type="protein sequence ID" value="AFU69983.1"/>
    <property type="molecule type" value="Genomic_DNA"/>
</dbReference>
<evidence type="ECO:0000256" key="13">
    <source>
        <dbReference type="HAMAP-Rule" id="MF_00409"/>
    </source>
</evidence>
<evidence type="ECO:0000256" key="4">
    <source>
        <dbReference type="ARBA" id="ARBA00016436"/>
    </source>
</evidence>
<dbReference type="GO" id="GO:0005886">
    <property type="term" value="C:plasma membrane"/>
    <property type="evidence" value="ECO:0007669"/>
    <property type="project" value="TreeGrafter"/>
</dbReference>
<keyword evidence="7 13" id="KW-0808">Transferase</keyword>
<evidence type="ECO:0000256" key="5">
    <source>
        <dbReference type="ARBA" id="ARBA00022516"/>
    </source>
</evidence>
<protein>
    <recommendedName>
        <fullName evidence="4 13">Tetraacyldisaccharide 4'-kinase</fullName>
        <ecNumber evidence="3 13">2.7.1.130</ecNumber>
    </recommendedName>
    <alternativeName>
        <fullName evidence="12 13">Lipid A 4'-kinase</fullName>
    </alternativeName>
</protein>
<keyword evidence="11 13" id="KW-0443">Lipid metabolism</keyword>
<organism evidence="15 16">
    <name type="scientific">Psychroflexus torquis (strain ATCC 700755 / CIP 106069 / ACAM 623)</name>
    <dbReference type="NCBI Taxonomy" id="313595"/>
    <lineage>
        <taxon>Bacteria</taxon>
        <taxon>Pseudomonadati</taxon>
        <taxon>Bacteroidota</taxon>
        <taxon>Flavobacteriia</taxon>
        <taxon>Flavobacteriales</taxon>
        <taxon>Flavobacteriaceae</taxon>
        <taxon>Psychroflexus</taxon>
    </lineage>
</organism>
<proteinExistence type="inferred from homology"/>
<keyword evidence="14" id="KW-1133">Transmembrane helix</keyword>
<comment type="pathway">
    <text evidence="2 13">Glycolipid biosynthesis; lipid IV(A) biosynthesis; lipid IV(A) from (3R)-3-hydroxytetradecanoyl-[acyl-carrier-protein] and UDP-N-acetyl-alpha-D-glucosamine: step 6/6.</text>
</comment>
<dbReference type="STRING" id="313595.P700755_003342"/>
<dbReference type="EC" id="2.7.1.130" evidence="3 13"/>
<feature type="transmembrane region" description="Helical" evidence="14">
    <location>
        <begin position="14"/>
        <end position="36"/>
    </location>
</feature>
<dbReference type="eggNOG" id="COG1663">
    <property type="taxonomic scope" value="Bacteria"/>
</dbReference>
<dbReference type="PANTHER" id="PTHR42724">
    <property type="entry name" value="TETRAACYLDISACCHARIDE 4'-KINASE"/>
    <property type="match status" value="1"/>
</dbReference>
<comment type="similarity">
    <text evidence="13">Belongs to the LpxK family.</text>
</comment>
<dbReference type="SUPFAM" id="SSF52540">
    <property type="entry name" value="P-loop containing nucleoside triphosphate hydrolases"/>
    <property type="match status" value="1"/>
</dbReference>
<reference evidence="15" key="2">
    <citation type="submission" date="2012-09" db="EMBL/GenBank/DDBJ databases">
        <title>The complete sequence of Psychroflexus torquis an extreme psychrophile from sea-ice that is stimulated by light.</title>
        <authorList>
            <person name="Feng S."/>
            <person name="Powell S.M."/>
            <person name="Bowman J.P."/>
        </authorList>
    </citation>
    <scope>NUCLEOTIDE SEQUENCE [LARGE SCALE GENOMIC DNA]</scope>
    <source>
        <strain evidence="15">ATCC 700755</strain>
    </source>
</reference>
<dbReference type="InterPro" id="IPR027417">
    <property type="entry name" value="P-loop_NTPase"/>
</dbReference>
<comment type="function">
    <text evidence="1 13">Transfers the gamma-phosphate of ATP to the 4'-position of a tetraacyldisaccharide 1-phosphate intermediate (termed DS-1-P) to form tetraacyldisaccharide 1,4'-bis-phosphate (lipid IVA).</text>
</comment>
<accession>K4IJL1</accession>
<dbReference type="PANTHER" id="PTHR42724:SF1">
    <property type="entry name" value="TETRAACYLDISACCHARIDE 4'-KINASE, MITOCHONDRIAL-RELATED"/>
    <property type="match status" value="1"/>
</dbReference>
<dbReference type="GO" id="GO:0009029">
    <property type="term" value="F:lipid-A 4'-kinase activity"/>
    <property type="evidence" value="ECO:0007669"/>
    <property type="project" value="UniProtKB-UniRule"/>
</dbReference>
<evidence type="ECO:0000256" key="9">
    <source>
        <dbReference type="ARBA" id="ARBA00022777"/>
    </source>
</evidence>
<dbReference type="NCBIfam" id="TIGR00682">
    <property type="entry name" value="lpxK"/>
    <property type="match status" value="1"/>
</dbReference>
<dbReference type="GO" id="GO:0005524">
    <property type="term" value="F:ATP binding"/>
    <property type="evidence" value="ECO:0007669"/>
    <property type="project" value="UniProtKB-UniRule"/>
</dbReference>
<evidence type="ECO:0000256" key="14">
    <source>
        <dbReference type="SAM" id="Phobius"/>
    </source>
</evidence>
<evidence type="ECO:0000256" key="8">
    <source>
        <dbReference type="ARBA" id="ARBA00022741"/>
    </source>
</evidence>
<evidence type="ECO:0000256" key="12">
    <source>
        <dbReference type="ARBA" id="ARBA00029757"/>
    </source>
</evidence>
<keyword evidence="6 13" id="KW-0441">Lipid A biosynthesis</keyword>
<evidence type="ECO:0000313" key="16">
    <source>
        <dbReference type="Proteomes" id="UP000008514"/>
    </source>
</evidence>
<dbReference type="GO" id="GO:0009244">
    <property type="term" value="P:lipopolysaccharide core region biosynthetic process"/>
    <property type="evidence" value="ECO:0007669"/>
    <property type="project" value="TreeGrafter"/>
</dbReference>
<dbReference type="Proteomes" id="UP000008514">
    <property type="component" value="Chromosome"/>
</dbReference>
<dbReference type="KEGG" id="ptq:P700755_003342"/>
<evidence type="ECO:0000256" key="10">
    <source>
        <dbReference type="ARBA" id="ARBA00022840"/>
    </source>
</evidence>
<evidence type="ECO:0000256" key="2">
    <source>
        <dbReference type="ARBA" id="ARBA00004870"/>
    </source>
</evidence>
<dbReference type="Pfam" id="PF02606">
    <property type="entry name" value="LpxK"/>
    <property type="match status" value="1"/>
</dbReference>
<keyword evidence="16" id="KW-1185">Reference proteome</keyword>
<evidence type="ECO:0000313" key="15">
    <source>
        <dbReference type="EMBL" id="AFU69983.1"/>
    </source>
</evidence>
<evidence type="ECO:0000256" key="1">
    <source>
        <dbReference type="ARBA" id="ARBA00002274"/>
    </source>
</evidence>
<keyword evidence="14" id="KW-0812">Transmembrane</keyword>
<reference evidence="15" key="1">
    <citation type="submission" date="2006-03" db="EMBL/GenBank/DDBJ databases">
        <authorList>
            <person name="Bowman J."/>
            <person name="Ferriera S."/>
            <person name="Johnson J."/>
            <person name="Kravitz S."/>
            <person name="Halpern A."/>
            <person name="Remington K."/>
            <person name="Beeson K."/>
            <person name="Tran B."/>
            <person name="Rogers Y.-H."/>
            <person name="Friedman R."/>
            <person name="Venter J.C."/>
        </authorList>
    </citation>
    <scope>NUCLEOTIDE SEQUENCE [LARGE SCALE GENOMIC DNA]</scope>
    <source>
        <strain evidence="15">ATCC 700755</strain>
    </source>
</reference>